<evidence type="ECO:0000256" key="1">
    <source>
        <dbReference type="SAM" id="MobiDB-lite"/>
    </source>
</evidence>
<proteinExistence type="predicted"/>
<reference evidence="2 3" key="1">
    <citation type="submission" date="2016-10" db="EMBL/GenBank/DDBJ databases">
        <authorList>
            <person name="de Groot N.N."/>
        </authorList>
    </citation>
    <scope>NUCLEOTIDE SEQUENCE [LARGE SCALE GENOMIC DNA]</scope>
    <source>
        <strain evidence="2 3">DSM 10495</strain>
    </source>
</reference>
<dbReference type="STRING" id="156980.SAMN04489745_1160"/>
<evidence type="ECO:0000313" key="2">
    <source>
        <dbReference type="EMBL" id="SEB75458.1"/>
    </source>
</evidence>
<dbReference type="EMBL" id="FNSN01000003">
    <property type="protein sequence ID" value="SEB75458.1"/>
    <property type="molecule type" value="Genomic_DNA"/>
</dbReference>
<dbReference type="Proteomes" id="UP000182652">
    <property type="component" value="Unassembled WGS sequence"/>
</dbReference>
<protein>
    <recommendedName>
        <fullName evidence="4">WXG100 family type VII secretion target</fullName>
    </recommendedName>
</protein>
<dbReference type="Gene3D" id="1.10.287.1060">
    <property type="entry name" value="ESAT-6-like"/>
    <property type="match status" value="1"/>
</dbReference>
<feature type="region of interest" description="Disordered" evidence="1">
    <location>
        <begin position="84"/>
        <end position="122"/>
    </location>
</feature>
<name>A0A1H4LXZ6_9MICC</name>
<dbReference type="OrthoDB" id="4617536at2"/>
<dbReference type="RefSeq" id="WP_066211639.1">
    <property type="nucleotide sequence ID" value="NZ_FNSN01000003.1"/>
</dbReference>
<keyword evidence="3" id="KW-1185">Reference proteome</keyword>
<evidence type="ECO:0000313" key="3">
    <source>
        <dbReference type="Proteomes" id="UP000182652"/>
    </source>
</evidence>
<gene>
    <name evidence="2" type="ORF">SAMN04489745_1160</name>
</gene>
<accession>A0A1H4LXZ6</accession>
<evidence type="ECO:0008006" key="4">
    <source>
        <dbReference type="Google" id="ProtNLM"/>
    </source>
</evidence>
<feature type="compositionally biased region" description="Gly residues" evidence="1">
    <location>
        <begin position="94"/>
        <end position="115"/>
    </location>
</feature>
<dbReference type="AlphaFoldDB" id="A0A1H4LXZ6"/>
<sequence>MGSTVWGADVAQLRTLAQTFGKASENLLQQSSQLGQSINSAQAWKGPDAVRFKSEWNSSHRTVLMNAASALKKQSRFLLTQADEQETASNAAHGSGGGPMPGGPGGGPGGNGGPFQLGPNWLADGDNSPFRNGWDLYNTIKAYPDLRAGIFDLVNFSKQADGFKDFWSKDFRAIAKAFQDENYISKGLNSLSEAYSGDARNLLNLAEDGKAAKFFSVGGKALGGLGVGLDTLDAFNNFSKGEIGEGIYSSVKAGLGVACFAPPPIGTAAMVASGALAIYDNVPFVHDAVNATGKAIGDAAVGAWNAGGKALDAAGKGLKKLGGFLGF</sequence>
<organism evidence="2 3">
    <name type="scientific">Arthrobacter woluwensis</name>
    <dbReference type="NCBI Taxonomy" id="156980"/>
    <lineage>
        <taxon>Bacteria</taxon>
        <taxon>Bacillati</taxon>
        <taxon>Actinomycetota</taxon>
        <taxon>Actinomycetes</taxon>
        <taxon>Micrococcales</taxon>
        <taxon>Micrococcaceae</taxon>
        <taxon>Arthrobacter</taxon>
    </lineage>
</organism>